<dbReference type="OrthoDB" id="3533623at2759"/>
<feature type="region of interest" description="Disordered" evidence="1">
    <location>
        <begin position="52"/>
        <end position="80"/>
    </location>
</feature>
<protein>
    <submittedName>
        <fullName evidence="2">Uncharacterized protein</fullName>
    </submittedName>
</protein>
<dbReference type="AlphaFoldDB" id="A0A517L7J5"/>
<reference evidence="2 3" key="1">
    <citation type="submission" date="2019-07" db="EMBL/GenBank/DDBJ databases">
        <title>Finished genome of Venturia effusa.</title>
        <authorList>
            <person name="Young C.A."/>
            <person name="Cox M.P."/>
            <person name="Ganley A.R.D."/>
            <person name="David W.J."/>
        </authorList>
    </citation>
    <scope>NUCLEOTIDE SEQUENCE [LARGE SCALE GENOMIC DNA]</scope>
    <source>
        <strain evidence="3">albino</strain>
    </source>
</reference>
<evidence type="ECO:0000313" key="3">
    <source>
        <dbReference type="Proteomes" id="UP000316270"/>
    </source>
</evidence>
<evidence type="ECO:0000256" key="1">
    <source>
        <dbReference type="SAM" id="MobiDB-lite"/>
    </source>
</evidence>
<sequence length="490" mass="55111">MSVFAHSRKSSNESTKSANSGASYAIILEHLQSYPGTYEIPLRTMYTLNCAPRAQPMPNQSRSGSPTSSDQSSPVSPTFSQDYQAATTQFTSALMGEISKLPPQQSSLPPAFVTSFLTRCFPVQLEMVDFPQSLTALDYLRDLESRRKKEIAGSLKRIGLDESTLESPERLEELKEWNVSVADWVESLENKERKVEALYTNLYISLRRWILINEMCLEPFHKHNCHAMLNTLYPPVMSTQPTAKLTIPILTKQRDGFFKYIQTVERRGNKDCLKNLISQNKLEGETTGWPAVKRTLTQYLTLANSMINECWDVNNVPYNPTRPLLPPSEASMNAMDIDADRRKGRKVDSGISMGGDSLHSKKPSTSSNKSAFSHHSQQPSRPGTPIGKGGSTLERIAREFRKMKPKQKVQINEIIPERMYDDLEQENGNNAPSRTTMSRLRKMKSLGALSDLKQSNSSQSSLRFGAGLPVFNSEEMKRQRDAFERRAGGL</sequence>
<evidence type="ECO:0000313" key="2">
    <source>
        <dbReference type="EMBL" id="QDS71617.1"/>
    </source>
</evidence>
<gene>
    <name evidence="2" type="ORF">FKW77_006839</name>
</gene>
<name>A0A517L7J5_9PEZI</name>
<feature type="compositionally biased region" description="Low complexity" evidence="1">
    <location>
        <begin position="61"/>
        <end position="80"/>
    </location>
</feature>
<feature type="region of interest" description="Disordered" evidence="1">
    <location>
        <begin position="339"/>
        <end position="391"/>
    </location>
</feature>
<feature type="compositionally biased region" description="Polar residues" evidence="1">
    <location>
        <begin position="363"/>
        <end position="381"/>
    </location>
</feature>
<dbReference type="Proteomes" id="UP000316270">
    <property type="component" value="Chromosome 6"/>
</dbReference>
<keyword evidence="3" id="KW-1185">Reference proteome</keyword>
<dbReference type="STRING" id="50376.A0A517L7J5"/>
<dbReference type="EMBL" id="CP042190">
    <property type="protein sequence ID" value="QDS71617.1"/>
    <property type="molecule type" value="Genomic_DNA"/>
</dbReference>
<organism evidence="2 3">
    <name type="scientific">Venturia effusa</name>
    <dbReference type="NCBI Taxonomy" id="50376"/>
    <lineage>
        <taxon>Eukaryota</taxon>
        <taxon>Fungi</taxon>
        <taxon>Dikarya</taxon>
        <taxon>Ascomycota</taxon>
        <taxon>Pezizomycotina</taxon>
        <taxon>Dothideomycetes</taxon>
        <taxon>Pleosporomycetidae</taxon>
        <taxon>Venturiales</taxon>
        <taxon>Venturiaceae</taxon>
        <taxon>Venturia</taxon>
    </lineage>
</organism>
<proteinExistence type="predicted"/>
<accession>A0A517L7J5</accession>